<evidence type="ECO:0000313" key="17">
    <source>
        <dbReference type="Proteomes" id="UP000694388"/>
    </source>
</evidence>
<dbReference type="PANTHER" id="PTHR21345">
    <property type="entry name" value="SPIRE"/>
    <property type="match status" value="1"/>
</dbReference>
<evidence type="ECO:0000259" key="15">
    <source>
        <dbReference type="PROSITE" id="PS51377"/>
    </source>
</evidence>
<dbReference type="GO" id="GO:0051639">
    <property type="term" value="P:actin filament network formation"/>
    <property type="evidence" value="ECO:0007669"/>
    <property type="project" value="TreeGrafter"/>
</dbReference>
<keyword evidence="8" id="KW-0677">Repeat</keyword>
<evidence type="ECO:0000256" key="8">
    <source>
        <dbReference type="ARBA" id="ARBA00022737"/>
    </source>
</evidence>
<proteinExistence type="inferred from homology"/>
<keyword evidence="7" id="KW-0963">Cytoplasm</keyword>
<dbReference type="Pfam" id="PF16474">
    <property type="entry name" value="KIND"/>
    <property type="match status" value="1"/>
</dbReference>
<evidence type="ECO:0000256" key="10">
    <source>
        <dbReference type="ARBA" id="ARBA00023136"/>
    </source>
</evidence>
<dbReference type="GO" id="GO:0036089">
    <property type="term" value="P:cleavage furrow formation"/>
    <property type="evidence" value="ECO:0007669"/>
    <property type="project" value="TreeGrafter"/>
</dbReference>
<feature type="region of interest" description="Disordered" evidence="14">
    <location>
        <begin position="451"/>
        <end position="555"/>
    </location>
</feature>
<comment type="subcellular location">
    <subcellularLocation>
        <location evidence="3">Cell membrane</location>
        <topology evidence="3">Peripheral membrane protein</topology>
        <orientation evidence="3">Cytoplasmic side</orientation>
    </subcellularLocation>
    <subcellularLocation>
        <location evidence="2">Cytoplasm</location>
        <location evidence="2">Cytoskeleton</location>
    </subcellularLocation>
    <subcellularLocation>
        <location evidence="1">Cytoplasmic vesicle membrane</location>
        <topology evidence="1">Peripheral membrane protein</topology>
        <orientation evidence="1">Cytoplasmic side</orientation>
    </subcellularLocation>
</comment>
<name>A0A8C4NC60_EPTBU</name>
<feature type="region of interest" description="Disordered" evidence="14">
    <location>
        <begin position="80"/>
        <end position="115"/>
    </location>
</feature>
<dbReference type="AlphaFoldDB" id="A0A8C4NC60"/>
<dbReference type="SMART" id="SM00750">
    <property type="entry name" value="KIND"/>
    <property type="match status" value="1"/>
</dbReference>
<organism evidence="16 17">
    <name type="scientific">Eptatretus burgeri</name>
    <name type="common">Inshore hagfish</name>
    <dbReference type="NCBI Taxonomy" id="7764"/>
    <lineage>
        <taxon>Eukaryota</taxon>
        <taxon>Metazoa</taxon>
        <taxon>Chordata</taxon>
        <taxon>Craniata</taxon>
        <taxon>Vertebrata</taxon>
        <taxon>Cyclostomata</taxon>
        <taxon>Myxini</taxon>
        <taxon>Myxiniformes</taxon>
        <taxon>Myxinidae</taxon>
        <taxon>Eptatretinae</taxon>
        <taxon>Eptatretus</taxon>
    </lineage>
</organism>
<dbReference type="InterPro" id="IPR029901">
    <property type="entry name" value="Spire"/>
</dbReference>
<feature type="compositionally biased region" description="Low complexity" evidence="14">
    <location>
        <begin position="82"/>
        <end position="91"/>
    </location>
</feature>
<dbReference type="GO" id="GO:0030041">
    <property type="term" value="P:actin filament polymerization"/>
    <property type="evidence" value="ECO:0007669"/>
    <property type="project" value="TreeGrafter"/>
</dbReference>
<feature type="compositionally biased region" description="Acidic residues" evidence="14">
    <location>
        <begin position="486"/>
        <end position="497"/>
    </location>
</feature>
<keyword evidence="11" id="KW-0009">Actin-binding</keyword>
<reference evidence="16" key="2">
    <citation type="submission" date="2025-09" db="UniProtKB">
        <authorList>
            <consortium name="Ensembl"/>
        </authorList>
    </citation>
    <scope>IDENTIFICATION</scope>
</reference>
<evidence type="ECO:0000256" key="3">
    <source>
        <dbReference type="ARBA" id="ARBA00004413"/>
    </source>
</evidence>
<dbReference type="InterPro" id="IPR011019">
    <property type="entry name" value="KIND_dom"/>
</dbReference>
<keyword evidence="6" id="KW-1003">Cell membrane</keyword>
<evidence type="ECO:0000256" key="13">
    <source>
        <dbReference type="ARBA" id="ARBA00023329"/>
    </source>
</evidence>
<dbReference type="GO" id="GO:0003779">
    <property type="term" value="F:actin binding"/>
    <property type="evidence" value="ECO:0007669"/>
    <property type="project" value="UniProtKB-KW"/>
</dbReference>
<dbReference type="Ensembl" id="ENSEBUT00000005987.1">
    <property type="protein sequence ID" value="ENSEBUP00000005548.1"/>
    <property type="gene ID" value="ENSEBUG00000003727.1"/>
</dbReference>
<dbReference type="CDD" id="cd22078">
    <property type="entry name" value="WH2_Spire1_r2-like"/>
    <property type="match status" value="1"/>
</dbReference>
<dbReference type="PANTHER" id="PTHR21345:SF3">
    <property type="entry name" value="PROTEIN SPIRE"/>
    <property type="match status" value="1"/>
</dbReference>
<sequence length="770" mass="86148">MEGNARPRDPVEPKASLCCVTDSASSSSSSSSSSLLTTSAEKSFIASLRRATLPTAETAGQQLSTKKGSTSMVAAPMEMSMSAPTSPATASPPRPRRATSTSPRARVNTEETNETSLEDVLSAYGRHLREEQAWAVCYQSALWLSQRRQLRPQPRMFLEPAFPCHLSLHQDGSVSCRLDLSTCLSAEDEVEKEAASESQLVEWLGLVTYRALDWGLSDDEERDLDPTLESLIDWMTSLRDGGEDEGYEAIDDDYAKCSQGALHEVLKQCAKHLPVPREASSHYQAVCRALFAEALELRTFLAQIHDAKQMLHSLGDTNTRGSMKSAELQELQNADWAQLWGQVMCELRRGVQLKHTPHCEKDRLPIEYALTPYEMLMADIRNRRYTLRKVMVQGDIPPRIRKSAHDIILDFIRSRPPLNPVVERRLRHPTPRPRSLHEQMLDEIRSDHRLRPVSPLLQRSHSEVNVAKGKPGRKRVLLKAPTLAELEPDDSSEEDLSPESPLGPLPPLALHGRRARPISATPQPQRRAPMARRHSIEKVMGTDQSFDSENRRNNSESLRDLVLPGDEVLLSVAEVMHIRRVLVKAELEKEQQHKEMYNALKKGKMCFCCRIKRFSIFNWSYTCQFCKSPVCAQCCKKMRLPHKHTERIPIGVLATSECQASAAGSQTTSACGHHSNRMSPADVNSSTLYASSHSAEWPQSDVCTVCQGFVHDVIASSNKSDQSAGSRPSWDQWRVKRAVRPSLRTNPELRGSRNDFIFNYSPIGAGLGIS</sequence>
<keyword evidence="17" id="KW-1185">Reference proteome</keyword>
<reference evidence="16" key="1">
    <citation type="submission" date="2025-08" db="UniProtKB">
        <authorList>
            <consortium name="Ensembl"/>
        </authorList>
    </citation>
    <scope>IDENTIFICATION</scope>
</reference>
<dbReference type="GO" id="GO:0051295">
    <property type="term" value="P:establishment of meiotic spindle localization"/>
    <property type="evidence" value="ECO:0007669"/>
    <property type="project" value="TreeGrafter"/>
</dbReference>
<dbReference type="PROSITE" id="PS51377">
    <property type="entry name" value="KIND"/>
    <property type="match status" value="1"/>
</dbReference>
<protein>
    <submittedName>
        <fullName evidence="16">Spire-type actin nucleation factor 1b</fullName>
    </submittedName>
</protein>
<keyword evidence="13" id="KW-0968">Cytoplasmic vesicle</keyword>
<feature type="compositionally biased region" description="Low complexity" evidence="14">
    <location>
        <begin position="23"/>
        <end position="39"/>
    </location>
</feature>
<dbReference type="InterPro" id="IPR011011">
    <property type="entry name" value="Znf_FYVE_PHD"/>
</dbReference>
<evidence type="ECO:0000256" key="2">
    <source>
        <dbReference type="ARBA" id="ARBA00004245"/>
    </source>
</evidence>
<dbReference type="GeneTree" id="ENSGT00390000003058"/>
<evidence type="ECO:0000256" key="14">
    <source>
        <dbReference type="SAM" id="MobiDB-lite"/>
    </source>
</evidence>
<keyword evidence="9" id="KW-0653">Protein transport</keyword>
<evidence type="ECO:0000256" key="1">
    <source>
        <dbReference type="ARBA" id="ARBA00004180"/>
    </source>
</evidence>
<keyword evidence="10" id="KW-0472">Membrane</keyword>
<evidence type="ECO:0000256" key="7">
    <source>
        <dbReference type="ARBA" id="ARBA00022490"/>
    </source>
</evidence>
<evidence type="ECO:0000256" key="6">
    <source>
        <dbReference type="ARBA" id="ARBA00022475"/>
    </source>
</evidence>
<dbReference type="Gene3D" id="1.10.510.10">
    <property type="entry name" value="Transferase(Phosphotransferase) domain 1"/>
    <property type="match status" value="1"/>
</dbReference>
<feature type="domain" description="KIND" evidence="15">
    <location>
        <begin position="115"/>
        <end position="297"/>
    </location>
</feature>
<evidence type="ECO:0000256" key="11">
    <source>
        <dbReference type="ARBA" id="ARBA00023203"/>
    </source>
</evidence>
<dbReference type="Proteomes" id="UP000694388">
    <property type="component" value="Unplaced"/>
</dbReference>
<keyword evidence="5" id="KW-0813">Transport</keyword>
<comment type="similarity">
    <text evidence="4">Belongs to the spire family.</text>
</comment>
<evidence type="ECO:0000256" key="4">
    <source>
        <dbReference type="ARBA" id="ARBA00010956"/>
    </source>
</evidence>
<evidence type="ECO:0000313" key="16">
    <source>
        <dbReference type="Ensembl" id="ENSEBUP00000005548.1"/>
    </source>
</evidence>
<dbReference type="GO" id="GO:0005938">
    <property type="term" value="C:cell cortex"/>
    <property type="evidence" value="ECO:0007669"/>
    <property type="project" value="TreeGrafter"/>
</dbReference>
<dbReference type="GO" id="GO:0030659">
    <property type="term" value="C:cytoplasmic vesicle membrane"/>
    <property type="evidence" value="ECO:0007669"/>
    <property type="project" value="UniProtKB-SubCell"/>
</dbReference>
<evidence type="ECO:0000256" key="9">
    <source>
        <dbReference type="ARBA" id="ARBA00022927"/>
    </source>
</evidence>
<dbReference type="SUPFAM" id="SSF57903">
    <property type="entry name" value="FYVE/PHD zinc finger"/>
    <property type="match status" value="1"/>
</dbReference>
<dbReference type="GO" id="GO:0008017">
    <property type="term" value="F:microtubule binding"/>
    <property type="evidence" value="ECO:0007669"/>
    <property type="project" value="TreeGrafter"/>
</dbReference>
<dbReference type="GO" id="GO:0015031">
    <property type="term" value="P:protein transport"/>
    <property type="evidence" value="ECO:0007669"/>
    <property type="project" value="UniProtKB-KW"/>
</dbReference>
<accession>A0A8C4NC60</accession>
<dbReference type="GO" id="GO:0005886">
    <property type="term" value="C:plasma membrane"/>
    <property type="evidence" value="ECO:0007669"/>
    <property type="project" value="UniProtKB-SubCell"/>
</dbReference>
<dbReference type="GO" id="GO:0048193">
    <property type="term" value="P:Golgi vesicle transport"/>
    <property type="evidence" value="ECO:0007669"/>
    <property type="project" value="TreeGrafter"/>
</dbReference>
<dbReference type="GO" id="GO:0040038">
    <property type="term" value="P:polar body extrusion after meiotic divisions"/>
    <property type="evidence" value="ECO:0007669"/>
    <property type="project" value="TreeGrafter"/>
</dbReference>
<evidence type="ECO:0000256" key="12">
    <source>
        <dbReference type="ARBA" id="ARBA00023212"/>
    </source>
</evidence>
<dbReference type="GO" id="GO:0045010">
    <property type="term" value="P:actin nucleation"/>
    <property type="evidence" value="ECO:0007669"/>
    <property type="project" value="InterPro"/>
</dbReference>
<feature type="region of interest" description="Disordered" evidence="14">
    <location>
        <begin position="1"/>
        <end position="39"/>
    </location>
</feature>
<evidence type="ECO:0000256" key="5">
    <source>
        <dbReference type="ARBA" id="ARBA00022448"/>
    </source>
</evidence>
<feature type="compositionally biased region" description="Basic and acidic residues" evidence="14">
    <location>
        <begin position="1"/>
        <end position="12"/>
    </location>
</feature>
<dbReference type="GO" id="GO:0005856">
    <property type="term" value="C:cytoskeleton"/>
    <property type="evidence" value="ECO:0007669"/>
    <property type="project" value="UniProtKB-SubCell"/>
</dbReference>
<keyword evidence="12" id="KW-0206">Cytoskeleton</keyword>